<feature type="region of interest" description="Disordered" evidence="1">
    <location>
        <begin position="1"/>
        <end position="57"/>
    </location>
</feature>
<evidence type="ECO:0000256" key="1">
    <source>
        <dbReference type="SAM" id="MobiDB-lite"/>
    </source>
</evidence>
<dbReference type="EMBL" id="CAKOGL010000012">
    <property type="protein sequence ID" value="CAH2092995.1"/>
    <property type="molecule type" value="Genomic_DNA"/>
</dbReference>
<proteinExistence type="predicted"/>
<feature type="compositionally biased region" description="Basic and acidic residues" evidence="1">
    <location>
        <begin position="1"/>
        <end position="16"/>
    </location>
</feature>
<gene>
    <name evidence="2" type="ORF">EEDITHA_LOCUS8702</name>
</gene>
<evidence type="ECO:0000313" key="2">
    <source>
        <dbReference type="EMBL" id="CAH2092995.1"/>
    </source>
</evidence>
<protein>
    <submittedName>
        <fullName evidence="2">Uncharacterized protein</fullName>
    </submittedName>
</protein>
<accession>A0AAU9U133</accession>
<reference evidence="2" key="1">
    <citation type="submission" date="2022-03" db="EMBL/GenBank/DDBJ databases">
        <authorList>
            <person name="Tunstrom K."/>
        </authorList>
    </citation>
    <scope>NUCLEOTIDE SEQUENCE</scope>
</reference>
<evidence type="ECO:0000313" key="3">
    <source>
        <dbReference type="Proteomes" id="UP001153954"/>
    </source>
</evidence>
<dbReference type="AlphaFoldDB" id="A0AAU9U133"/>
<keyword evidence="3" id="KW-1185">Reference proteome</keyword>
<sequence>MRRRARASELKAEHARVQAGVASRYQRERRAARQQQNLRADLNNNKKRKRSSFSEASGWLGRGAAGVSLARPTPSHSLSL</sequence>
<name>A0AAU9U133_EUPED</name>
<comment type="caution">
    <text evidence="2">The sequence shown here is derived from an EMBL/GenBank/DDBJ whole genome shotgun (WGS) entry which is preliminary data.</text>
</comment>
<organism evidence="2 3">
    <name type="scientific">Euphydryas editha</name>
    <name type="common">Edith's checkerspot</name>
    <dbReference type="NCBI Taxonomy" id="104508"/>
    <lineage>
        <taxon>Eukaryota</taxon>
        <taxon>Metazoa</taxon>
        <taxon>Ecdysozoa</taxon>
        <taxon>Arthropoda</taxon>
        <taxon>Hexapoda</taxon>
        <taxon>Insecta</taxon>
        <taxon>Pterygota</taxon>
        <taxon>Neoptera</taxon>
        <taxon>Endopterygota</taxon>
        <taxon>Lepidoptera</taxon>
        <taxon>Glossata</taxon>
        <taxon>Ditrysia</taxon>
        <taxon>Papilionoidea</taxon>
        <taxon>Nymphalidae</taxon>
        <taxon>Nymphalinae</taxon>
        <taxon>Euphydryas</taxon>
    </lineage>
</organism>
<dbReference type="Proteomes" id="UP001153954">
    <property type="component" value="Unassembled WGS sequence"/>
</dbReference>